<evidence type="ECO:0000313" key="2">
    <source>
        <dbReference type="EMBL" id="SMX23480.1"/>
    </source>
</evidence>
<dbReference type="EMBL" id="FXXQ01000004">
    <property type="protein sequence ID" value="SMX23480.1"/>
    <property type="molecule type" value="Genomic_DNA"/>
</dbReference>
<keyword evidence="3" id="KW-1185">Reference proteome</keyword>
<dbReference type="InterPro" id="IPR021323">
    <property type="entry name" value="DUF2927"/>
</dbReference>
<organism evidence="2 3">
    <name type="scientific">Boseongicola aestuarii</name>
    <dbReference type="NCBI Taxonomy" id="1470561"/>
    <lineage>
        <taxon>Bacteria</taxon>
        <taxon>Pseudomonadati</taxon>
        <taxon>Pseudomonadota</taxon>
        <taxon>Alphaproteobacteria</taxon>
        <taxon>Rhodobacterales</taxon>
        <taxon>Paracoccaceae</taxon>
        <taxon>Boseongicola</taxon>
    </lineage>
</organism>
<dbReference type="OrthoDB" id="3295600at2"/>
<name>A0A238J0H3_9RHOB</name>
<dbReference type="Proteomes" id="UP000201838">
    <property type="component" value="Unassembled WGS sequence"/>
</dbReference>
<accession>A0A238J0H3</accession>
<gene>
    <name evidence="2" type="ORF">BOA8489_01587</name>
</gene>
<keyword evidence="1" id="KW-0732">Signal</keyword>
<feature type="chain" id="PRO_5012737414" description="DUF2927 domain-containing protein" evidence="1">
    <location>
        <begin position="19"/>
        <end position="311"/>
    </location>
</feature>
<proteinExistence type="predicted"/>
<dbReference type="AlphaFoldDB" id="A0A238J0H3"/>
<evidence type="ECO:0000313" key="3">
    <source>
        <dbReference type="Proteomes" id="UP000201838"/>
    </source>
</evidence>
<feature type="signal peptide" evidence="1">
    <location>
        <begin position="1"/>
        <end position="18"/>
    </location>
</feature>
<protein>
    <recommendedName>
        <fullName evidence="4">DUF2927 domain-containing protein</fullName>
    </recommendedName>
</protein>
<reference evidence="2 3" key="1">
    <citation type="submission" date="2017-05" db="EMBL/GenBank/DDBJ databases">
        <authorList>
            <person name="Song R."/>
            <person name="Chenine A.L."/>
            <person name="Ruprecht R.M."/>
        </authorList>
    </citation>
    <scope>NUCLEOTIDE SEQUENCE [LARGE SCALE GENOMIC DNA]</scope>
    <source>
        <strain evidence="2 3">CECT 8489</strain>
    </source>
</reference>
<dbReference type="PROSITE" id="PS51257">
    <property type="entry name" value="PROKAR_LIPOPROTEIN"/>
    <property type="match status" value="1"/>
</dbReference>
<sequence length="311" mass="34132">MRNSFAALSVLFALTACDAFPVAGIDGPISSPVSETPAVFQPRTAESLEIEALFQRVSDNLIARGLLRIDGGGPDVPFTDEMVARNFNALAFSEEFSGRGGQLVRATRESTLHKWDQPVRIETFVGPSVDLVQAEQDTAEIAEFAARLSRITGHPIRRVERDGNFQVFVLNGQELRRSGKLLKQFMPELALPQIRFVEDMTPDTYCVVFTSDPEQDGAIQRAIAVIRAELPDRLRTSCVHEEISQGLGLANDSAQARPSIFNDDDEFGRLTYHDELLLQILYDPRLKPGMSEASAAALVQSIATGLLSPST</sequence>
<evidence type="ECO:0000256" key="1">
    <source>
        <dbReference type="SAM" id="SignalP"/>
    </source>
</evidence>
<evidence type="ECO:0008006" key="4">
    <source>
        <dbReference type="Google" id="ProtNLM"/>
    </source>
</evidence>
<dbReference type="Pfam" id="PF11150">
    <property type="entry name" value="DUF2927"/>
    <property type="match status" value="1"/>
</dbReference>